<feature type="domain" description="Response regulatory" evidence="2">
    <location>
        <begin position="4"/>
        <end position="117"/>
    </location>
</feature>
<dbReference type="GO" id="GO:0003677">
    <property type="term" value="F:DNA binding"/>
    <property type="evidence" value="ECO:0007669"/>
    <property type="project" value="InterPro"/>
</dbReference>
<evidence type="ECO:0000313" key="4">
    <source>
        <dbReference type="Proteomes" id="UP000198836"/>
    </source>
</evidence>
<dbReference type="Gene3D" id="3.40.50.2300">
    <property type="match status" value="1"/>
</dbReference>
<dbReference type="SUPFAM" id="SSF52172">
    <property type="entry name" value="CheY-like"/>
    <property type="match status" value="1"/>
</dbReference>
<dbReference type="InterPro" id="IPR011006">
    <property type="entry name" value="CheY-like_superfamily"/>
</dbReference>
<protein>
    <submittedName>
        <fullName evidence="3">Two component transcriptional regulator, LytTR family</fullName>
    </submittedName>
</protein>
<dbReference type="InterPro" id="IPR007492">
    <property type="entry name" value="LytTR_DNA-bd_dom"/>
</dbReference>
<evidence type="ECO:0000259" key="2">
    <source>
        <dbReference type="PROSITE" id="PS50110"/>
    </source>
</evidence>
<keyword evidence="1" id="KW-0597">Phosphoprotein</keyword>
<evidence type="ECO:0000313" key="3">
    <source>
        <dbReference type="EMBL" id="SFA41578.1"/>
    </source>
</evidence>
<dbReference type="SMART" id="SM00850">
    <property type="entry name" value="LytTR"/>
    <property type="match status" value="1"/>
</dbReference>
<organism evidence="3 4">
    <name type="scientific">Pedobacter suwonensis</name>
    <dbReference type="NCBI Taxonomy" id="332999"/>
    <lineage>
        <taxon>Bacteria</taxon>
        <taxon>Pseudomonadati</taxon>
        <taxon>Bacteroidota</taxon>
        <taxon>Sphingobacteriia</taxon>
        <taxon>Sphingobacteriales</taxon>
        <taxon>Sphingobacteriaceae</taxon>
        <taxon>Pedobacter</taxon>
    </lineage>
</organism>
<evidence type="ECO:0000256" key="1">
    <source>
        <dbReference type="PROSITE-ProRule" id="PRU00169"/>
    </source>
</evidence>
<dbReference type="SMART" id="SM00448">
    <property type="entry name" value="REC"/>
    <property type="match status" value="1"/>
</dbReference>
<dbReference type="EMBL" id="FOJM01000002">
    <property type="protein sequence ID" value="SFA41578.1"/>
    <property type="molecule type" value="Genomic_DNA"/>
</dbReference>
<dbReference type="PROSITE" id="PS50110">
    <property type="entry name" value="RESPONSE_REGULATORY"/>
    <property type="match status" value="1"/>
</dbReference>
<dbReference type="Proteomes" id="UP000198836">
    <property type="component" value="Unassembled WGS sequence"/>
</dbReference>
<gene>
    <name evidence="3" type="ORF">SAMN04488511_102351</name>
</gene>
<dbReference type="Pfam" id="PF04397">
    <property type="entry name" value="LytTR"/>
    <property type="match status" value="1"/>
</dbReference>
<dbReference type="AlphaFoldDB" id="A0A1I0SPY9"/>
<dbReference type="PANTHER" id="PTHR37299">
    <property type="entry name" value="TRANSCRIPTIONAL REGULATOR-RELATED"/>
    <property type="match status" value="1"/>
</dbReference>
<dbReference type="GO" id="GO:0000156">
    <property type="term" value="F:phosphorelay response regulator activity"/>
    <property type="evidence" value="ECO:0007669"/>
    <property type="project" value="InterPro"/>
</dbReference>
<keyword evidence="4" id="KW-1185">Reference proteome</keyword>
<dbReference type="Gene3D" id="2.40.50.1020">
    <property type="entry name" value="LytTr DNA-binding domain"/>
    <property type="match status" value="1"/>
</dbReference>
<proteinExistence type="predicted"/>
<reference evidence="4" key="1">
    <citation type="submission" date="2016-10" db="EMBL/GenBank/DDBJ databases">
        <authorList>
            <person name="Varghese N."/>
            <person name="Submissions S."/>
        </authorList>
    </citation>
    <scope>NUCLEOTIDE SEQUENCE [LARGE SCALE GENOMIC DNA]</scope>
    <source>
        <strain evidence="4">DSM 18130</strain>
    </source>
</reference>
<dbReference type="Pfam" id="PF00072">
    <property type="entry name" value="Response_reg"/>
    <property type="match status" value="1"/>
</dbReference>
<dbReference type="InterPro" id="IPR046947">
    <property type="entry name" value="LytR-like"/>
</dbReference>
<feature type="modified residue" description="4-aspartylphosphate" evidence="1">
    <location>
        <position position="56"/>
    </location>
</feature>
<dbReference type="STRING" id="332999.SAMN04488511_102351"/>
<dbReference type="InterPro" id="IPR001789">
    <property type="entry name" value="Sig_transdc_resp-reg_receiver"/>
</dbReference>
<sequence>MEMKCIIIDDENHTLTQIAELISLTPGISHEKSFDNAIDALTYLHVLKHVDIVFLDIEMPQIHGIEAARLLRPYCDFLVLITAHTDYGVQSFEIGADGYLLKPVSEVKFIRQIQRLLQGGSGKPVSRNPDGFLLVKGGSKHKYLSIPLDQVLYIKSLSNYIQIFLTYGQHISYHTLKHVEESLRDRTEFLRINRSEIISFNYVKQVDGYQIVLRNEKKFIVSRSYKNQFDYFLRNRLPGPGVR</sequence>
<name>A0A1I0SPY9_9SPHI</name>
<accession>A0A1I0SPY9</accession>
<dbReference type="PANTHER" id="PTHR37299:SF1">
    <property type="entry name" value="STAGE 0 SPORULATION PROTEIN A HOMOLOG"/>
    <property type="match status" value="1"/>
</dbReference>